<dbReference type="Proteomes" id="UP000595197">
    <property type="component" value="Plasmid pTT6-2"/>
</dbReference>
<sequence length="530" mass="60518">MAWRSAPGRRGAVAGDARAEEVSPSALAKAPDPSIVPVKPANADAEPVEGRGGAEGNASPPHTGRAQDRAPVLSGLERIRQAARERKEERFTTLLTHVDTDLLRFAYRALKRDAAPGVDGMTWREYAEGLEERLADLKDRVHSGRYRAHPSRRHLIPKPDGRMRPLGIAALEDKIVQRALVEVLNAIYEEDFLGFSYGFRPGRGQHDALDALAVAIGECRVNWILDADIRAFFDSIDHMWMMRFLEHRIGDARVLRLIRKWLTVGVVDETGKRQPATAGSPQGAVASPLLANVYLHYVYDLWVRQWRQRHATGTMAVVRYADDTVVGFEHRSDAERFLADLRERLARFALELNADKTRLIEFGRQAAADRARRGAGKPETFDFLGFTHICGRSRRGGFLLKRQTRRQRKQAKLKEIKEELRRRRHQGIPEQGRWLGQVMSGFYAYFAVPTNYRALANLRYHVGVLWMRALRRRSQKDKTPWEKLTRLADHWLPRPRIIHPWPGNRFRVKHPRWEPDALIGHVRFCAGGAR</sequence>
<dbReference type="EC" id="2.7.7.49" evidence="5"/>
<dbReference type="EMBL" id="CP067422">
    <property type="protein sequence ID" value="QQP93610.1"/>
    <property type="molecule type" value="Genomic_DNA"/>
</dbReference>
<keyword evidence="5" id="KW-0808">Transferase</keyword>
<reference evidence="5" key="1">
    <citation type="submission" date="2021-02" db="EMBL/GenBank/DDBJ databases">
        <title>Skermanella TT6 skin isolate.</title>
        <authorList>
            <person name="Lee K."/>
            <person name="Ganzorig M."/>
        </authorList>
    </citation>
    <scope>NUCLEOTIDE SEQUENCE</scope>
    <source>
        <strain evidence="5">TT6</strain>
    </source>
</reference>
<accession>A0ABX7BGV3</accession>
<feature type="domain" description="Reverse transcriptase" evidence="4">
    <location>
        <begin position="137"/>
        <end position="388"/>
    </location>
</feature>
<dbReference type="GO" id="GO:0003964">
    <property type="term" value="F:RNA-directed DNA polymerase activity"/>
    <property type="evidence" value="ECO:0007669"/>
    <property type="project" value="UniProtKB-KW"/>
</dbReference>
<dbReference type="InterPro" id="IPR051083">
    <property type="entry name" value="GrpII_Intron_Splice-Mob/Def"/>
</dbReference>
<protein>
    <submittedName>
        <fullName evidence="5">Group II intron reverse transcriptase/maturase</fullName>
        <ecNumber evidence="5">2.7.7.49</ecNumber>
    </submittedName>
</protein>
<geneLocation type="plasmid" evidence="5 6">
    <name>pTT6-2</name>
</geneLocation>
<evidence type="ECO:0000259" key="4">
    <source>
        <dbReference type="PROSITE" id="PS50878"/>
    </source>
</evidence>
<gene>
    <name evidence="5" type="primary">ltrA</name>
    <name evidence="5" type="ORF">IGS68_31805</name>
</gene>
<name>A0ABX7BGV3_9PROT</name>
<keyword evidence="2" id="KW-0175">Coiled coil</keyword>
<dbReference type="InterPro" id="IPR030931">
    <property type="entry name" value="Group_II_RT_mat"/>
</dbReference>
<feature type="coiled-coil region" evidence="2">
    <location>
        <begin position="399"/>
        <end position="426"/>
    </location>
</feature>
<dbReference type="CDD" id="cd01651">
    <property type="entry name" value="RT_G2_intron"/>
    <property type="match status" value="1"/>
</dbReference>
<keyword evidence="5" id="KW-0695">RNA-directed DNA polymerase</keyword>
<evidence type="ECO:0000313" key="5">
    <source>
        <dbReference type="EMBL" id="QQP93610.1"/>
    </source>
</evidence>
<evidence type="ECO:0000313" key="6">
    <source>
        <dbReference type="Proteomes" id="UP000595197"/>
    </source>
</evidence>
<dbReference type="PANTHER" id="PTHR34047">
    <property type="entry name" value="NUCLEAR INTRON MATURASE 1, MITOCHONDRIAL-RELATED"/>
    <property type="match status" value="1"/>
</dbReference>
<dbReference type="SUPFAM" id="SSF56672">
    <property type="entry name" value="DNA/RNA polymerases"/>
    <property type="match status" value="1"/>
</dbReference>
<organism evidence="5 6">
    <name type="scientific">Skermanella cutis</name>
    <dbReference type="NCBI Taxonomy" id="2775420"/>
    <lineage>
        <taxon>Bacteria</taxon>
        <taxon>Pseudomonadati</taxon>
        <taxon>Pseudomonadota</taxon>
        <taxon>Alphaproteobacteria</taxon>
        <taxon>Rhodospirillales</taxon>
        <taxon>Azospirillaceae</taxon>
        <taxon>Skermanella</taxon>
    </lineage>
</organism>
<dbReference type="Pfam" id="PF00078">
    <property type="entry name" value="RVT_1"/>
    <property type="match status" value="1"/>
</dbReference>
<dbReference type="PROSITE" id="PS50878">
    <property type="entry name" value="RT_POL"/>
    <property type="match status" value="1"/>
</dbReference>
<comment type="similarity">
    <text evidence="1">Belongs to the bacterial reverse transcriptase family.</text>
</comment>
<evidence type="ECO:0000256" key="3">
    <source>
        <dbReference type="SAM" id="MobiDB-lite"/>
    </source>
</evidence>
<feature type="compositionally biased region" description="Low complexity" evidence="3">
    <location>
        <begin position="1"/>
        <end position="16"/>
    </location>
</feature>
<dbReference type="InterPro" id="IPR000477">
    <property type="entry name" value="RT_dom"/>
</dbReference>
<dbReference type="PANTHER" id="PTHR34047:SF8">
    <property type="entry name" value="PROTEIN YKFC"/>
    <property type="match status" value="1"/>
</dbReference>
<dbReference type="NCBIfam" id="TIGR04416">
    <property type="entry name" value="group_II_RT_mat"/>
    <property type="match status" value="1"/>
</dbReference>
<evidence type="ECO:0000256" key="1">
    <source>
        <dbReference type="ARBA" id="ARBA00034120"/>
    </source>
</evidence>
<evidence type="ECO:0000256" key="2">
    <source>
        <dbReference type="SAM" id="Coils"/>
    </source>
</evidence>
<dbReference type="InterPro" id="IPR043502">
    <property type="entry name" value="DNA/RNA_pol_sf"/>
</dbReference>
<keyword evidence="5" id="KW-0614">Plasmid</keyword>
<proteinExistence type="inferred from homology"/>
<keyword evidence="6" id="KW-1185">Reference proteome</keyword>
<keyword evidence="5" id="KW-0548">Nucleotidyltransferase</keyword>
<feature type="region of interest" description="Disordered" evidence="3">
    <location>
        <begin position="1"/>
        <end position="73"/>
    </location>
</feature>